<dbReference type="Gene3D" id="3.40.1620.10">
    <property type="entry name" value="YefM-like domain"/>
    <property type="match status" value="1"/>
</dbReference>
<keyword evidence="3" id="KW-1185">Reference proteome</keyword>
<evidence type="ECO:0000313" key="3">
    <source>
        <dbReference type="Proteomes" id="UP000274556"/>
    </source>
</evidence>
<dbReference type="AlphaFoldDB" id="A0A495V335"/>
<evidence type="ECO:0000256" key="1">
    <source>
        <dbReference type="ARBA" id="ARBA00009981"/>
    </source>
</evidence>
<evidence type="ECO:0000313" key="2">
    <source>
        <dbReference type="EMBL" id="RKT42993.1"/>
    </source>
</evidence>
<gene>
    <name evidence="2" type="ORF">BDD21_0299</name>
</gene>
<comment type="similarity">
    <text evidence="1">Belongs to the phD/YefM antitoxin family.</text>
</comment>
<reference evidence="2 3" key="1">
    <citation type="submission" date="2018-10" db="EMBL/GenBank/DDBJ databases">
        <title>Genomic Encyclopedia of Archaeal and Bacterial Type Strains, Phase II (KMG-II): from individual species to whole genera.</title>
        <authorList>
            <person name="Goeker M."/>
        </authorList>
    </citation>
    <scope>NUCLEOTIDE SEQUENCE [LARGE SCALE GENOMIC DNA]</scope>
    <source>
        <strain evidence="2 3">DSM 235</strain>
    </source>
</reference>
<dbReference type="SUPFAM" id="SSF143120">
    <property type="entry name" value="YefM-like"/>
    <property type="match status" value="1"/>
</dbReference>
<sequence length="89" mass="9777">MNSIPAQDIKRRGISAVDEALREGPVHIIKNNRPSYVVLSEAAYAELLESYSDAARERLRESLADLEAGRTNRYGDADALMQALDGDVS</sequence>
<organism evidence="2 3">
    <name type="scientific">Thiocapsa rosea</name>
    <dbReference type="NCBI Taxonomy" id="69360"/>
    <lineage>
        <taxon>Bacteria</taxon>
        <taxon>Pseudomonadati</taxon>
        <taxon>Pseudomonadota</taxon>
        <taxon>Gammaproteobacteria</taxon>
        <taxon>Chromatiales</taxon>
        <taxon>Chromatiaceae</taxon>
        <taxon>Thiocapsa</taxon>
    </lineage>
</organism>
<proteinExistence type="inferred from homology"/>
<dbReference type="InterPro" id="IPR036165">
    <property type="entry name" value="YefM-like_sf"/>
</dbReference>
<dbReference type="EMBL" id="RBXL01000001">
    <property type="protein sequence ID" value="RKT42993.1"/>
    <property type="molecule type" value="Genomic_DNA"/>
</dbReference>
<dbReference type="Proteomes" id="UP000274556">
    <property type="component" value="Unassembled WGS sequence"/>
</dbReference>
<dbReference type="OrthoDB" id="72009at2"/>
<dbReference type="RefSeq" id="WP_120795633.1">
    <property type="nucleotide sequence ID" value="NZ_RBXL01000001.1"/>
</dbReference>
<protein>
    <submittedName>
        <fullName evidence="2">PHD/YefM family antitoxin component YafN of YafNO toxin-antitoxin module</fullName>
    </submittedName>
</protein>
<name>A0A495V335_9GAMM</name>
<accession>A0A495V335</accession>
<comment type="caution">
    <text evidence="2">The sequence shown here is derived from an EMBL/GenBank/DDBJ whole genome shotgun (WGS) entry which is preliminary data.</text>
</comment>